<comment type="similarity">
    <text evidence="2 10">Belongs to the mitochondrial carrier (TC 2.A.29) family.</text>
</comment>
<feature type="transmembrane region" description="Helical" evidence="11">
    <location>
        <begin position="196"/>
        <end position="216"/>
    </location>
</feature>
<evidence type="ECO:0000256" key="6">
    <source>
        <dbReference type="ARBA" id="ARBA00022989"/>
    </source>
</evidence>
<dbReference type="SUPFAM" id="SSF103506">
    <property type="entry name" value="Mitochondrial carrier"/>
    <property type="match status" value="1"/>
</dbReference>
<dbReference type="InterPro" id="IPR018108">
    <property type="entry name" value="MCP_transmembrane"/>
</dbReference>
<evidence type="ECO:0000313" key="13">
    <source>
        <dbReference type="Proteomes" id="UP000070444"/>
    </source>
</evidence>
<dbReference type="PANTHER" id="PTHR45939:SF5">
    <property type="entry name" value="PEROXISOMAL MEMBRANE PROTEIN PMP34"/>
    <property type="match status" value="1"/>
</dbReference>
<dbReference type="Pfam" id="PF00153">
    <property type="entry name" value="Mito_carr"/>
    <property type="match status" value="3"/>
</dbReference>
<dbReference type="AlphaFoldDB" id="A0A137P197"/>
<comment type="subcellular location">
    <subcellularLocation>
        <location evidence="1">Peroxisome membrane</location>
        <topology evidence="1">Multi-pass membrane protein</topology>
    </subcellularLocation>
</comment>
<evidence type="ECO:0000256" key="7">
    <source>
        <dbReference type="ARBA" id="ARBA00023136"/>
    </source>
</evidence>
<name>A0A137P197_CONC2</name>
<keyword evidence="4 9" id="KW-0812">Transmembrane</keyword>
<dbReference type="Gene3D" id="1.50.40.10">
    <property type="entry name" value="Mitochondrial carrier domain"/>
    <property type="match status" value="1"/>
</dbReference>
<evidence type="ECO:0000256" key="4">
    <source>
        <dbReference type="ARBA" id="ARBA00022692"/>
    </source>
</evidence>
<dbReference type="GO" id="GO:0015228">
    <property type="term" value="F:coenzyme A transmembrane transporter activity"/>
    <property type="evidence" value="ECO:0007669"/>
    <property type="project" value="TreeGrafter"/>
</dbReference>
<feature type="repeat" description="Solcar" evidence="9">
    <location>
        <begin position="190"/>
        <end position="279"/>
    </location>
</feature>
<evidence type="ECO:0000256" key="11">
    <source>
        <dbReference type="SAM" id="Phobius"/>
    </source>
</evidence>
<dbReference type="GO" id="GO:0080122">
    <property type="term" value="F:AMP transmembrane transporter activity"/>
    <property type="evidence" value="ECO:0007669"/>
    <property type="project" value="TreeGrafter"/>
</dbReference>
<keyword evidence="13" id="KW-1185">Reference proteome</keyword>
<evidence type="ECO:0000256" key="9">
    <source>
        <dbReference type="PROSITE-ProRule" id="PRU00282"/>
    </source>
</evidence>
<evidence type="ECO:0000256" key="8">
    <source>
        <dbReference type="ARBA" id="ARBA00023140"/>
    </source>
</evidence>
<gene>
    <name evidence="12" type="ORF">CONCODRAFT_41412</name>
</gene>
<organism evidence="12 13">
    <name type="scientific">Conidiobolus coronatus (strain ATCC 28846 / CBS 209.66 / NRRL 28638)</name>
    <name type="common">Delacroixia coronata</name>
    <dbReference type="NCBI Taxonomy" id="796925"/>
    <lineage>
        <taxon>Eukaryota</taxon>
        <taxon>Fungi</taxon>
        <taxon>Fungi incertae sedis</taxon>
        <taxon>Zoopagomycota</taxon>
        <taxon>Entomophthoromycotina</taxon>
        <taxon>Entomophthoromycetes</taxon>
        <taxon>Entomophthorales</taxon>
        <taxon>Ancylistaceae</taxon>
        <taxon>Conidiobolus</taxon>
    </lineage>
</organism>
<dbReference type="GO" id="GO:0051724">
    <property type="term" value="F:NAD transmembrane transporter activity"/>
    <property type="evidence" value="ECO:0007669"/>
    <property type="project" value="TreeGrafter"/>
</dbReference>
<dbReference type="STRING" id="796925.A0A137P197"/>
<evidence type="ECO:0000313" key="12">
    <source>
        <dbReference type="EMBL" id="KXN68823.1"/>
    </source>
</evidence>
<feature type="repeat" description="Solcar" evidence="9">
    <location>
        <begin position="1"/>
        <end position="78"/>
    </location>
</feature>
<keyword evidence="5" id="KW-0677">Repeat</keyword>
<dbReference type="GO" id="GO:0005347">
    <property type="term" value="F:ATP transmembrane transporter activity"/>
    <property type="evidence" value="ECO:0007669"/>
    <property type="project" value="TreeGrafter"/>
</dbReference>
<dbReference type="PANTHER" id="PTHR45939">
    <property type="entry name" value="PEROXISOMAL MEMBRANE PROTEIN PMP34-RELATED"/>
    <property type="match status" value="1"/>
</dbReference>
<dbReference type="Proteomes" id="UP000070444">
    <property type="component" value="Unassembled WGS sequence"/>
</dbReference>
<evidence type="ECO:0000256" key="2">
    <source>
        <dbReference type="ARBA" id="ARBA00006375"/>
    </source>
</evidence>
<keyword evidence="6 11" id="KW-1133">Transmembrane helix</keyword>
<accession>A0A137P197</accession>
<dbReference type="OrthoDB" id="2019556at2759"/>
<dbReference type="EMBL" id="KQ964559">
    <property type="protein sequence ID" value="KXN68823.1"/>
    <property type="molecule type" value="Genomic_DNA"/>
</dbReference>
<feature type="transmembrane region" description="Helical" evidence="11">
    <location>
        <begin position="155"/>
        <end position="176"/>
    </location>
</feature>
<evidence type="ECO:0000256" key="5">
    <source>
        <dbReference type="ARBA" id="ARBA00022737"/>
    </source>
</evidence>
<keyword evidence="7 9" id="KW-0472">Membrane</keyword>
<keyword evidence="3 10" id="KW-0813">Transport</keyword>
<keyword evidence="8" id="KW-0576">Peroxisome</keyword>
<dbReference type="OMA" id="QFMMYEL"/>
<reference evidence="12 13" key="1">
    <citation type="journal article" date="2015" name="Genome Biol. Evol.">
        <title>Phylogenomic analyses indicate that early fungi evolved digesting cell walls of algal ancestors of land plants.</title>
        <authorList>
            <person name="Chang Y."/>
            <person name="Wang S."/>
            <person name="Sekimoto S."/>
            <person name="Aerts A.L."/>
            <person name="Choi C."/>
            <person name="Clum A."/>
            <person name="LaButti K.M."/>
            <person name="Lindquist E.A."/>
            <person name="Yee Ngan C."/>
            <person name="Ohm R.A."/>
            <person name="Salamov A.A."/>
            <person name="Grigoriev I.V."/>
            <person name="Spatafora J.W."/>
            <person name="Berbee M.L."/>
        </authorList>
    </citation>
    <scope>NUCLEOTIDE SEQUENCE [LARGE SCALE GENOMIC DNA]</scope>
    <source>
        <strain evidence="12 13">NRRL 28638</strain>
    </source>
</reference>
<dbReference type="PROSITE" id="PS50920">
    <property type="entry name" value="SOLCAR"/>
    <property type="match status" value="3"/>
</dbReference>
<dbReference type="InterPro" id="IPR023395">
    <property type="entry name" value="MCP_dom_sf"/>
</dbReference>
<feature type="non-terminal residue" evidence="12">
    <location>
        <position position="1"/>
    </location>
</feature>
<evidence type="ECO:0000256" key="3">
    <source>
        <dbReference type="ARBA" id="ARBA00022448"/>
    </source>
</evidence>
<sequence>AGGGAIAMAITYPFSNVSSRQQVQLKGEGQSQHFVELFQKILSDEGVKGLYSGLDSALLGITATNGVYYYFYELSKAAFESISRRKQLNTIESIASGTIAGIVTVLSTNPIWVVNTRTATKKQSIDEASETNSSSKHVSFIDSFQRIIREDGYGGLWQGVVPALILVINPIIQYTIFEQAKNLIGRSRQLGSLDFFFLGAISKLIATSITYPYIVIKSRMQLKQSNNEEARYYSTADGFRKILRNEGARGLYKGIDSKLLQSVLTAAILFVAKENLFNYTIKLLGLLGVGSAGRKGSYASY</sequence>
<proteinExistence type="inferred from homology"/>
<dbReference type="GO" id="GO:0044610">
    <property type="term" value="F:FMN transmembrane transporter activity"/>
    <property type="evidence" value="ECO:0007669"/>
    <property type="project" value="TreeGrafter"/>
</dbReference>
<evidence type="ECO:0000256" key="1">
    <source>
        <dbReference type="ARBA" id="ARBA00004585"/>
    </source>
</evidence>
<dbReference type="GO" id="GO:0005778">
    <property type="term" value="C:peroxisomal membrane"/>
    <property type="evidence" value="ECO:0007669"/>
    <property type="project" value="UniProtKB-SubCell"/>
</dbReference>
<dbReference type="GO" id="GO:0015217">
    <property type="term" value="F:ADP transmembrane transporter activity"/>
    <property type="evidence" value="ECO:0007669"/>
    <property type="project" value="TreeGrafter"/>
</dbReference>
<dbReference type="GO" id="GO:0015230">
    <property type="term" value="F:FAD transmembrane transporter activity"/>
    <property type="evidence" value="ECO:0007669"/>
    <property type="project" value="TreeGrafter"/>
</dbReference>
<protein>
    <submittedName>
        <fullName evidence="12">Peroxisomal membrane protein PMP47B</fullName>
    </submittedName>
</protein>
<feature type="repeat" description="Solcar" evidence="9">
    <location>
        <begin position="88"/>
        <end position="183"/>
    </location>
</feature>
<dbReference type="InterPro" id="IPR052217">
    <property type="entry name" value="Mito/Peroxisomal_Carrier"/>
</dbReference>
<evidence type="ECO:0000256" key="10">
    <source>
        <dbReference type="RuleBase" id="RU000488"/>
    </source>
</evidence>